<dbReference type="Proteomes" id="UP000579281">
    <property type="component" value="Unassembled WGS sequence"/>
</dbReference>
<proteinExistence type="predicted"/>
<gene>
    <name evidence="2" type="ORF">HNQ80_003187</name>
</gene>
<evidence type="ECO:0000313" key="3">
    <source>
        <dbReference type="Proteomes" id="UP000579281"/>
    </source>
</evidence>
<sequence length="79" mass="9359">MSIAMTLSILQERKCIHLSTIRSQYTTVKGERTELGRRTFKVEERHYHREAKSQHAQLESVHQHGTRKDVKVKMNRKLT</sequence>
<feature type="region of interest" description="Disordered" evidence="1">
    <location>
        <begin position="51"/>
        <end position="79"/>
    </location>
</feature>
<reference evidence="2 3" key="1">
    <citation type="submission" date="2020-08" db="EMBL/GenBank/DDBJ databases">
        <title>Genomic Encyclopedia of Type Strains, Phase IV (KMG-IV): sequencing the most valuable type-strain genomes for metagenomic binning, comparative biology and taxonomic classification.</title>
        <authorList>
            <person name="Goeker M."/>
        </authorList>
    </citation>
    <scope>NUCLEOTIDE SEQUENCE [LARGE SCALE GENOMIC DNA]</scope>
    <source>
        <strain evidence="2 3">DSM 103526</strain>
    </source>
</reference>
<dbReference type="RefSeq" id="WP_243183311.1">
    <property type="nucleotide sequence ID" value="NZ_JACHEN010000020.1"/>
</dbReference>
<evidence type="ECO:0000313" key="2">
    <source>
        <dbReference type="EMBL" id="MBB6217081.1"/>
    </source>
</evidence>
<organism evidence="2 3">
    <name type="scientific">Anaerosolibacter carboniphilus</name>
    <dbReference type="NCBI Taxonomy" id="1417629"/>
    <lineage>
        <taxon>Bacteria</taxon>
        <taxon>Bacillati</taxon>
        <taxon>Bacillota</taxon>
        <taxon>Clostridia</taxon>
        <taxon>Peptostreptococcales</taxon>
        <taxon>Thermotaleaceae</taxon>
        <taxon>Anaerosolibacter</taxon>
    </lineage>
</organism>
<name>A0A841KUG9_9FIRM</name>
<evidence type="ECO:0000256" key="1">
    <source>
        <dbReference type="SAM" id="MobiDB-lite"/>
    </source>
</evidence>
<comment type="caution">
    <text evidence="2">The sequence shown here is derived from an EMBL/GenBank/DDBJ whole genome shotgun (WGS) entry which is preliminary data.</text>
</comment>
<protein>
    <submittedName>
        <fullName evidence="2">Uncharacterized protein</fullName>
    </submittedName>
</protein>
<keyword evidence="3" id="KW-1185">Reference proteome</keyword>
<accession>A0A841KUG9</accession>
<dbReference type="AlphaFoldDB" id="A0A841KUG9"/>
<dbReference type="EMBL" id="JACHEN010000020">
    <property type="protein sequence ID" value="MBB6217081.1"/>
    <property type="molecule type" value="Genomic_DNA"/>
</dbReference>